<dbReference type="Proteomes" id="UP001148838">
    <property type="component" value="Unassembled WGS sequence"/>
</dbReference>
<sequence length="143" mass="16649">MPSREAVPTLNLTPEQSQRTVSPRNIRMEKRNLKTIVHNMLEEDAEINEVVNCPKTGLDPTSDTNKASLMRSNSERNISDIDIDIPDIVYYSYAPITSCDVERSFSRYIFCLNERRRTFTFDNLRMYIIVHCNAQTTQYSLYT</sequence>
<accession>A0ABQ8S9L6</accession>
<comment type="caution">
    <text evidence="2">The sequence shown here is derived from an EMBL/GenBank/DDBJ whole genome shotgun (WGS) entry which is preliminary data.</text>
</comment>
<keyword evidence="3" id="KW-1185">Reference proteome</keyword>
<protein>
    <submittedName>
        <fullName evidence="2">Uncharacterized protein</fullName>
    </submittedName>
</protein>
<feature type="compositionally biased region" description="Polar residues" evidence="1">
    <location>
        <begin position="10"/>
        <end position="22"/>
    </location>
</feature>
<organism evidence="2 3">
    <name type="scientific">Periplaneta americana</name>
    <name type="common">American cockroach</name>
    <name type="synonym">Blatta americana</name>
    <dbReference type="NCBI Taxonomy" id="6978"/>
    <lineage>
        <taxon>Eukaryota</taxon>
        <taxon>Metazoa</taxon>
        <taxon>Ecdysozoa</taxon>
        <taxon>Arthropoda</taxon>
        <taxon>Hexapoda</taxon>
        <taxon>Insecta</taxon>
        <taxon>Pterygota</taxon>
        <taxon>Neoptera</taxon>
        <taxon>Polyneoptera</taxon>
        <taxon>Dictyoptera</taxon>
        <taxon>Blattodea</taxon>
        <taxon>Blattoidea</taxon>
        <taxon>Blattidae</taxon>
        <taxon>Blattinae</taxon>
        <taxon>Periplaneta</taxon>
    </lineage>
</organism>
<evidence type="ECO:0000313" key="3">
    <source>
        <dbReference type="Proteomes" id="UP001148838"/>
    </source>
</evidence>
<dbReference type="EMBL" id="JAJSOF020000031">
    <property type="protein sequence ID" value="KAJ4430719.1"/>
    <property type="molecule type" value="Genomic_DNA"/>
</dbReference>
<reference evidence="2 3" key="1">
    <citation type="journal article" date="2022" name="Allergy">
        <title>Genome assembly and annotation of Periplaneta americana reveal a comprehensive cockroach allergen profile.</title>
        <authorList>
            <person name="Wang L."/>
            <person name="Xiong Q."/>
            <person name="Saelim N."/>
            <person name="Wang L."/>
            <person name="Nong W."/>
            <person name="Wan A.T."/>
            <person name="Shi M."/>
            <person name="Liu X."/>
            <person name="Cao Q."/>
            <person name="Hui J.H.L."/>
            <person name="Sookrung N."/>
            <person name="Leung T.F."/>
            <person name="Tungtrongchitr A."/>
            <person name="Tsui S.K.W."/>
        </authorList>
    </citation>
    <scope>NUCLEOTIDE SEQUENCE [LARGE SCALE GENOMIC DNA]</scope>
    <source>
        <strain evidence="2">PWHHKU_190912</strain>
    </source>
</reference>
<gene>
    <name evidence="2" type="ORF">ANN_19310</name>
</gene>
<feature type="region of interest" description="Disordered" evidence="1">
    <location>
        <begin position="1"/>
        <end position="22"/>
    </location>
</feature>
<proteinExistence type="predicted"/>
<evidence type="ECO:0000256" key="1">
    <source>
        <dbReference type="SAM" id="MobiDB-lite"/>
    </source>
</evidence>
<evidence type="ECO:0000313" key="2">
    <source>
        <dbReference type="EMBL" id="KAJ4430719.1"/>
    </source>
</evidence>
<name>A0ABQ8S9L6_PERAM</name>